<keyword evidence="3" id="KW-0464">Manganese</keyword>
<dbReference type="PANTHER" id="PTHR11014">
    <property type="entry name" value="PEPTIDASE M20 FAMILY MEMBER"/>
    <property type="match status" value="1"/>
</dbReference>
<dbReference type="EMBL" id="JACHJS010000001">
    <property type="protein sequence ID" value="MBB4969039.1"/>
    <property type="molecule type" value="Genomic_DNA"/>
</dbReference>
<dbReference type="InterPro" id="IPR011650">
    <property type="entry name" value="Peptidase_M20_dimer"/>
</dbReference>
<comment type="caution">
    <text evidence="5">The sequence shown here is derived from an EMBL/GenBank/DDBJ whole genome shotgun (WGS) entry which is preliminary data.</text>
</comment>
<evidence type="ECO:0000313" key="5">
    <source>
        <dbReference type="EMBL" id="MBB4969039.1"/>
    </source>
</evidence>
<dbReference type="FunFam" id="3.30.70.360:FF:000014">
    <property type="entry name" value="N-acyl-L-amino acid amidohydrolase"/>
    <property type="match status" value="1"/>
</dbReference>
<feature type="binding site" evidence="3">
    <location>
        <position position="154"/>
    </location>
    <ligand>
        <name>Mn(2+)</name>
        <dbReference type="ChEBI" id="CHEBI:29035"/>
        <label>2</label>
    </ligand>
</feature>
<dbReference type="InterPro" id="IPR036264">
    <property type="entry name" value="Bact_exopeptidase_dim_dom"/>
</dbReference>
<dbReference type="InterPro" id="IPR002933">
    <property type="entry name" value="Peptidase_M20"/>
</dbReference>
<evidence type="ECO:0000256" key="3">
    <source>
        <dbReference type="PIRSR" id="PIRSR005962-1"/>
    </source>
</evidence>
<feature type="domain" description="Peptidase M20 dimerisation" evidence="4">
    <location>
        <begin position="206"/>
        <end position="301"/>
    </location>
</feature>
<dbReference type="NCBIfam" id="TIGR01891">
    <property type="entry name" value="amidohydrolases"/>
    <property type="match status" value="1"/>
</dbReference>
<dbReference type="PANTHER" id="PTHR11014:SF63">
    <property type="entry name" value="METALLOPEPTIDASE, PUTATIVE (AFU_ORTHOLOGUE AFUA_6G09600)-RELATED"/>
    <property type="match status" value="1"/>
</dbReference>
<comment type="cofactor">
    <cofactor evidence="3">
        <name>Mn(2+)</name>
        <dbReference type="ChEBI" id="CHEBI:29035"/>
    </cofactor>
    <text evidence="3">The Mn(2+) ion enhances activity.</text>
</comment>
<dbReference type="PIRSF" id="PIRSF005962">
    <property type="entry name" value="Pept_M20D_amidohydro"/>
    <property type="match status" value="1"/>
</dbReference>
<dbReference type="SUPFAM" id="SSF53187">
    <property type="entry name" value="Zn-dependent exopeptidases"/>
    <property type="match status" value="1"/>
</dbReference>
<evidence type="ECO:0000259" key="4">
    <source>
        <dbReference type="Pfam" id="PF07687"/>
    </source>
</evidence>
<evidence type="ECO:0000256" key="2">
    <source>
        <dbReference type="ARBA" id="ARBA00022801"/>
    </source>
</evidence>
<organism evidence="5 6">
    <name type="scientific">Saccharothrix violaceirubra</name>
    <dbReference type="NCBI Taxonomy" id="413306"/>
    <lineage>
        <taxon>Bacteria</taxon>
        <taxon>Bacillati</taxon>
        <taxon>Actinomycetota</taxon>
        <taxon>Actinomycetes</taxon>
        <taxon>Pseudonocardiales</taxon>
        <taxon>Pseudonocardiaceae</taxon>
        <taxon>Saccharothrix</taxon>
    </lineage>
</organism>
<dbReference type="EC" id="3.5.1.32" evidence="5"/>
<gene>
    <name evidence="5" type="ORF">F4559_006398</name>
</gene>
<keyword evidence="2 5" id="KW-0378">Hydrolase</keyword>
<protein>
    <submittedName>
        <fullName evidence="5">Hippurate hydrolase</fullName>
        <ecNumber evidence="5">3.5.1.32</ecNumber>
    </submittedName>
</protein>
<sequence>MSTTLPNTRTTTPEPRFTGLAEAARALQPRTVALRRQVHRHPEQGLTLPTTQAAIRHALNGLPLEITEGTSTTSLTAVLRGAKPGPTVLLRGDMDALPLQEETGLDFASEVDGTMHACGHDTHVAMLASAARLLSDRRDELAGQVVFMFQPGEEGHHGAKFMLDEGVLDAAGTPVERALALHISSKLQSGVVTSRPGPMMASADEFFVTVTGQGGHGGMPHNALDPVPAAAALIGAFQTLVARRVNAHHPAIVSVTRLAAGTTTNIIPEKAYLDGTVRTLSEDTRKFVLAELETIATHIAAAHGCRAEVRIKPGYPVTINDDTVGTHVLDVTATALGARWAVPMADPLMGAEDWSYVLQRVPGALAFLGACPPGVDIEKAEANHSSKVLFDESAMEHGVAVYAAFALDALR</sequence>
<accession>A0A7W7T9H6</accession>
<dbReference type="Pfam" id="PF01546">
    <property type="entry name" value="Peptidase_M20"/>
    <property type="match status" value="1"/>
</dbReference>
<dbReference type="AlphaFoldDB" id="A0A7W7T9H6"/>
<feature type="binding site" evidence="3">
    <location>
        <position position="120"/>
    </location>
    <ligand>
        <name>Mn(2+)</name>
        <dbReference type="ChEBI" id="CHEBI:29035"/>
        <label>2</label>
    </ligand>
</feature>
<feature type="binding site" evidence="3">
    <location>
        <position position="118"/>
    </location>
    <ligand>
        <name>Mn(2+)</name>
        <dbReference type="ChEBI" id="CHEBI:29035"/>
        <label>2</label>
    </ligand>
</feature>
<feature type="binding site" evidence="3">
    <location>
        <position position="182"/>
    </location>
    <ligand>
        <name>Mn(2+)</name>
        <dbReference type="ChEBI" id="CHEBI:29035"/>
        <label>2</label>
    </ligand>
</feature>
<dbReference type="Proteomes" id="UP000542674">
    <property type="component" value="Unassembled WGS sequence"/>
</dbReference>
<dbReference type="Pfam" id="PF07687">
    <property type="entry name" value="M20_dimer"/>
    <property type="match status" value="1"/>
</dbReference>
<proteinExistence type="inferred from homology"/>
<reference evidence="5 6" key="1">
    <citation type="submission" date="2020-08" db="EMBL/GenBank/DDBJ databases">
        <title>Sequencing the genomes of 1000 actinobacteria strains.</title>
        <authorList>
            <person name="Klenk H.-P."/>
        </authorList>
    </citation>
    <scope>NUCLEOTIDE SEQUENCE [LARGE SCALE GENOMIC DNA]</scope>
    <source>
        <strain evidence="5 6">DSM 45084</strain>
    </source>
</reference>
<dbReference type="RefSeq" id="WP_184674753.1">
    <property type="nucleotide sequence ID" value="NZ_BAABAI010000043.1"/>
</dbReference>
<keyword evidence="6" id="KW-1185">Reference proteome</keyword>
<dbReference type="SUPFAM" id="SSF55031">
    <property type="entry name" value="Bacterial exopeptidase dimerisation domain"/>
    <property type="match status" value="1"/>
</dbReference>
<evidence type="ECO:0000313" key="6">
    <source>
        <dbReference type="Proteomes" id="UP000542674"/>
    </source>
</evidence>
<dbReference type="GO" id="GO:0047980">
    <property type="term" value="F:hippurate hydrolase activity"/>
    <property type="evidence" value="ECO:0007669"/>
    <property type="project" value="UniProtKB-EC"/>
</dbReference>
<name>A0A7W7T9H6_9PSEU</name>
<dbReference type="GO" id="GO:0046872">
    <property type="term" value="F:metal ion binding"/>
    <property type="evidence" value="ECO:0007669"/>
    <property type="project" value="UniProtKB-KW"/>
</dbReference>
<dbReference type="CDD" id="cd03886">
    <property type="entry name" value="M20_Acy1"/>
    <property type="match status" value="1"/>
</dbReference>
<feature type="binding site" evidence="3">
    <location>
        <position position="384"/>
    </location>
    <ligand>
        <name>Mn(2+)</name>
        <dbReference type="ChEBI" id="CHEBI:29035"/>
        <label>2</label>
    </ligand>
</feature>
<keyword evidence="3" id="KW-0479">Metal-binding</keyword>
<dbReference type="InterPro" id="IPR017439">
    <property type="entry name" value="Amidohydrolase"/>
</dbReference>
<evidence type="ECO:0000256" key="1">
    <source>
        <dbReference type="ARBA" id="ARBA00006153"/>
    </source>
</evidence>
<dbReference type="Gene3D" id="3.40.630.10">
    <property type="entry name" value="Zn peptidases"/>
    <property type="match status" value="1"/>
</dbReference>
<dbReference type="Gene3D" id="3.30.70.360">
    <property type="match status" value="1"/>
</dbReference>
<comment type="similarity">
    <text evidence="1">Belongs to the peptidase M20 family.</text>
</comment>